<dbReference type="GeneID" id="9838576"/>
<dbReference type="PRINTS" id="PR00061">
    <property type="entry name" value="RIBOSOMALL19"/>
</dbReference>
<sequence>MSSASTMRVSTARGGALGAKRAVSSARALRARVDMSAAVSFTRERAAVVASATKRATSYAHTNRKGLAAFVERASAKQMKGDLIPFRVGMTLKVGVTVAEGNKTRVQPYEGVVIAIHRAGVATTVTVRKTMQGFGVERVFPVHSPLCTFEEIRGAGKPVVRRAKLFYLRKLVGKQARLKTRFVAKKDQAKK</sequence>
<dbReference type="PANTHER" id="PTHR15680">
    <property type="entry name" value="RIBOSOMAL PROTEIN L19"/>
    <property type="match status" value="1"/>
</dbReference>
<dbReference type="Gene3D" id="2.30.30.790">
    <property type="match status" value="1"/>
</dbReference>
<keyword evidence="2 4" id="KW-0689">Ribosomal protein</keyword>
<dbReference type="NCBIfam" id="TIGR01024">
    <property type="entry name" value="rplS_bact"/>
    <property type="match status" value="1"/>
</dbReference>
<comment type="caution">
    <text evidence="4">The sequence shown here is derived from an EMBL/GenBank/DDBJ whole genome shotgun (WGS) entry which is preliminary data.</text>
</comment>
<dbReference type="InParanoid" id="A0A096P9D0"/>
<dbReference type="SUPFAM" id="SSF50104">
    <property type="entry name" value="Translation proteins SH3-like domain"/>
    <property type="match status" value="1"/>
</dbReference>
<dbReference type="OrthoDB" id="432645at2759"/>
<dbReference type="InterPro" id="IPR001857">
    <property type="entry name" value="Ribosomal_bL19"/>
</dbReference>
<dbReference type="GO" id="GO:1990904">
    <property type="term" value="C:ribonucleoprotein complex"/>
    <property type="evidence" value="ECO:0007669"/>
    <property type="project" value="UniProtKB-KW"/>
</dbReference>
<dbReference type="RefSeq" id="XP_022840628.1">
    <property type="nucleotide sequence ID" value="XM_022984623.1"/>
</dbReference>
<dbReference type="GO" id="GO:0003735">
    <property type="term" value="F:structural constituent of ribosome"/>
    <property type="evidence" value="ECO:0007669"/>
    <property type="project" value="InterPro"/>
</dbReference>
<reference evidence="5" key="1">
    <citation type="journal article" date="2006" name="Proc. Natl. Acad. Sci. U.S.A.">
        <title>Genome analysis of the smallest free-living eukaryote Ostreococcus tauri unveils many unique features.</title>
        <authorList>
            <person name="Derelle E."/>
            <person name="Ferraz C."/>
            <person name="Rombauts S."/>
            <person name="Rouze P."/>
            <person name="Worden A.Z."/>
            <person name="Robbens S."/>
            <person name="Partensky F."/>
            <person name="Degroeve S."/>
            <person name="Echeynie S."/>
            <person name="Cooke R."/>
            <person name="Saeys Y."/>
            <person name="Wuyts J."/>
            <person name="Jabbari K."/>
            <person name="Bowler C."/>
            <person name="Panaud O."/>
            <person name="Piegu B."/>
            <person name="Ball S.G."/>
            <person name="Ral J.-P."/>
            <person name="Bouget F.-Y."/>
            <person name="Piganeau G."/>
            <person name="De Baets B."/>
            <person name="Picard A."/>
            <person name="Delseny M."/>
            <person name="Demaille J."/>
            <person name="Van de Peer Y."/>
            <person name="Moreau H."/>
        </authorList>
    </citation>
    <scope>NUCLEOTIDE SEQUENCE [LARGE SCALE GENOMIC DNA]</scope>
    <source>
        <strain evidence="5">OTTH 0595 / CCAP 157/2 / RCC745</strain>
    </source>
</reference>
<comment type="similarity">
    <text evidence="1">Belongs to the bacterial ribosomal protein bL19 family.</text>
</comment>
<protein>
    <submittedName>
        <fullName evidence="4">Ribosomal protein L19</fullName>
    </submittedName>
</protein>
<evidence type="ECO:0000256" key="3">
    <source>
        <dbReference type="ARBA" id="ARBA00023274"/>
    </source>
</evidence>
<keyword evidence="3" id="KW-0687">Ribonucleoprotein</keyword>
<name>A0A096P9D0_OSTTA</name>
<reference evidence="4 5" key="2">
    <citation type="journal article" date="2014" name="BMC Genomics">
        <title>An improved genome of the model marine alga Ostreococcus tauri unfolds by assessing Illumina de novo assemblies.</title>
        <authorList>
            <person name="Blanc-Mathieu R."/>
            <person name="Verhelst B."/>
            <person name="Derelle E."/>
            <person name="Rombauts S."/>
            <person name="Bouget F.Y."/>
            <person name="Carre I."/>
            <person name="Chateau A."/>
            <person name="Eyre-Walker A."/>
            <person name="Grimsley N."/>
            <person name="Moreau H."/>
            <person name="Piegu B."/>
            <person name="Rivals E."/>
            <person name="Schackwitz W."/>
            <person name="Van de Peer Y."/>
            <person name="Piganeau G."/>
        </authorList>
    </citation>
    <scope>NUCLEOTIDE SEQUENCE [LARGE SCALE GENOMIC DNA]</scope>
    <source>
        <strain evidence="5">OTTH 0595 / CCAP 157/2 / RCC745</strain>
    </source>
</reference>
<dbReference type="AlphaFoldDB" id="A0A096P9D0"/>
<evidence type="ECO:0000313" key="5">
    <source>
        <dbReference type="Proteomes" id="UP000009170"/>
    </source>
</evidence>
<dbReference type="EMBL" id="CAID01000020">
    <property type="protein sequence ID" value="CEG00858.1"/>
    <property type="molecule type" value="Genomic_DNA"/>
</dbReference>
<dbReference type="Pfam" id="PF01245">
    <property type="entry name" value="Ribosomal_L19"/>
    <property type="match status" value="1"/>
</dbReference>
<dbReference type="GO" id="GO:0005840">
    <property type="term" value="C:ribosome"/>
    <property type="evidence" value="ECO:0007669"/>
    <property type="project" value="UniProtKB-KW"/>
</dbReference>
<gene>
    <name evidence="4" type="ORF">OT_ostta20g00570</name>
</gene>
<dbReference type="KEGG" id="ota:OT_ostta20g00570"/>
<dbReference type="GO" id="GO:0006412">
    <property type="term" value="P:translation"/>
    <property type="evidence" value="ECO:0007669"/>
    <property type="project" value="InterPro"/>
</dbReference>
<accession>A0A096P9D0</accession>
<dbReference type="Proteomes" id="UP000009170">
    <property type="component" value="Unassembled WGS sequence"/>
</dbReference>
<dbReference type="InterPro" id="IPR038657">
    <property type="entry name" value="Ribosomal_bL19_sf"/>
</dbReference>
<organism evidence="4 5">
    <name type="scientific">Ostreococcus tauri</name>
    <name type="common">Marine green alga</name>
    <dbReference type="NCBI Taxonomy" id="70448"/>
    <lineage>
        <taxon>Eukaryota</taxon>
        <taxon>Viridiplantae</taxon>
        <taxon>Chlorophyta</taxon>
        <taxon>Mamiellophyceae</taxon>
        <taxon>Mamiellales</taxon>
        <taxon>Bathycoccaceae</taxon>
        <taxon>Ostreococcus</taxon>
    </lineage>
</organism>
<dbReference type="InterPro" id="IPR008991">
    <property type="entry name" value="Translation_prot_SH3-like_sf"/>
</dbReference>
<proteinExistence type="inferred from homology"/>
<keyword evidence="5" id="KW-1185">Reference proteome</keyword>
<dbReference type="STRING" id="70448.A0A096P9D0"/>
<evidence type="ECO:0000256" key="1">
    <source>
        <dbReference type="ARBA" id="ARBA00005781"/>
    </source>
</evidence>
<dbReference type="PANTHER" id="PTHR15680:SF9">
    <property type="entry name" value="LARGE RIBOSOMAL SUBUNIT PROTEIN BL19M"/>
    <property type="match status" value="1"/>
</dbReference>
<evidence type="ECO:0000256" key="2">
    <source>
        <dbReference type="ARBA" id="ARBA00022980"/>
    </source>
</evidence>
<evidence type="ECO:0000313" key="4">
    <source>
        <dbReference type="EMBL" id="CEG00858.1"/>
    </source>
</evidence>